<protein>
    <recommendedName>
        <fullName evidence="5">Lipoprotein</fullName>
    </recommendedName>
</protein>
<reference evidence="3" key="2">
    <citation type="submission" date="2021-04" db="EMBL/GenBank/DDBJ databases">
        <authorList>
            <person name="Gilroy R."/>
        </authorList>
    </citation>
    <scope>NUCLEOTIDE SEQUENCE</scope>
    <source>
        <strain evidence="3">ChiSxjej3B15-572</strain>
    </source>
</reference>
<name>A0A9D1VII4_9LACO</name>
<organism evidence="3 4">
    <name type="scientific">Candidatus Limosilactobacillus merdigallinarum</name>
    <dbReference type="NCBI Taxonomy" id="2838652"/>
    <lineage>
        <taxon>Bacteria</taxon>
        <taxon>Bacillati</taxon>
        <taxon>Bacillota</taxon>
        <taxon>Bacilli</taxon>
        <taxon>Lactobacillales</taxon>
        <taxon>Lactobacillaceae</taxon>
        <taxon>Limosilactobacillus</taxon>
    </lineage>
</organism>
<evidence type="ECO:0000313" key="3">
    <source>
        <dbReference type="EMBL" id="HIX36025.1"/>
    </source>
</evidence>
<comment type="caution">
    <text evidence="3">The sequence shown here is derived from an EMBL/GenBank/DDBJ whole genome shotgun (WGS) entry which is preliminary data.</text>
</comment>
<proteinExistence type="predicted"/>
<evidence type="ECO:0000256" key="1">
    <source>
        <dbReference type="SAM" id="MobiDB-lite"/>
    </source>
</evidence>
<feature type="signal peptide" evidence="2">
    <location>
        <begin position="1"/>
        <end position="20"/>
    </location>
</feature>
<evidence type="ECO:0000313" key="4">
    <source>
        <dbReference type="Proteomes" id="UP000824231"/>
    </source>
</evidence>
<evidence type="ECO:0008006" key="5">
    <source>
        <dbReference type="Google" id="ProtNLM"/>
    </source>
</evidence>
<reference evidence="3" key="1">
    <citation type="journal article" date="2021" name="PeerJ">
        <title>Extensive microbial diversity within the chicken gut microbiome revealed by metagenomics and culture.</title>
        <authorList>
            <person name="Gilroy R."/>
            <person name="Ravi A."/>
            <person name="Getino M."/>
            <person name="Pursley I."/>
            <person name="Horton D.L."/>
            <person name="Alikhan N.F."/>
            <person name="Baker D."/>
            <person name="Gharbi K."/>
            <person name="Hall N."/>
            <person name="Watson M."/>
            <person name="Adriaenssens E.M."/>
            <person name="Foster-Nyarko E."/>
            <person name="Jarju S."/>
            <person name="Secka A."/>
            <person name="Antonio M."/>
            <person name="Oren A."/>
            <person name="Chaudhuri R.R."/>
            <person name="La Ragione R."/>
            <person name="Hildebrand F."/>
            <person name="Pallen M.J."/>
        </authorList>
    </citation>
    <scope>NUCLEOTIDE SEQUENCE</scope>
    <source>
        <strain evidence="3">ChiSxjej3B15-572</strain>
    </source>
</reference>
<keyword evidence="2" id="KW-0732">Signal</keyword>
<feature type="region of interest" description="Disordered" evidence="1">
    <location>
        <begin position="25"/>
        <end position="74"/>
    </location>
</feature>
<dbReference type="EMBL" id="DXFH01000027">
    <property type="protein sequence ID" value="HIX36025.1"/>
    <property type="molecule type" value="Genomic_DNA"/>
</dbReference>
<dbReference type="PROSITE" id="PS51257">
    <property type="entry name" value="PROKAR_LIPOPROTEIN"/>
    <property type="match status" value="1"/>
</dbReference>
<accession>A0A9D1VII4</accession>
<dbReference type="AlphaFoldDB" id="A0A9D1VII4"/>
<sequence length="175" mass="19858">MTNKIKILLALMLATSTLTACGHKQATQHHSDSEYSSLKKKNSQLKKQVSSQSSSKSDDRQANNQPSQPRYSDEDYAMMAFLKLETDDETPDEAVNNLKTSHDNMHWYPHGNRYSVDFGAHTTTMVVNDQNVQVIYDTTEGDHMGQANGHKTYSKQELSQEFGKYKDTIDQILHN</sequence>
<gene>
    <name evidence="3" type="ORF">H9856_06540</name>
</gene>
<dbReference type="Proteomes" id="UP000824231">
    <property type="component" value="Unassembled WGS sequence"/>
</dbReference>
<feature type="compositionally biased region" description="Low complexity" evidence="1">
    <location>
        <begin position="45"/>
        <end position="55"/>
    </location>
</feature>
<feature type="chain" id="PRO_5039566576" description="Lipoprotein" evidence="2">
    <location>
        <begin position="21"/>
        <end position="175"/>
    </location>
</feature>
<evidence type="ECO:0000256" key="2">
    <source>
        <dbReference type="SAM" id="SignalP"/>
    </source>
</evidence>